<evidence type="ECO:0000313" key="3">
    <source>
        <dbReference type="Proteomes" id="UP000076967"/>
    </source>
</evidence>
<dbReference type="SMART" id="SM00860">
    <property type="entry name" value="SMI1_KNR4"/>
    <property type="match status" value="1"/>
</dbReference>
<dbReference type="Gene3D" id="3.40.1580.10">
    <property type="entry name" value="SMI1/KNR4-like"/>
    <property type="match status" value="1"/>
</dbReference>
<dbReference type="InterPro" id="IPR018958">
    <property type="entry name" value="Knr4/Smi1-like_dom"/>
</dbReference>
<evidence type="ECO:0000313" key="2">
    <source>
        <dbReference type="EMBL" id="OAB35927.1"/>
    </source>
</evidence>
<dbReference type="RefSeq" id="WP_068536669.1">
    <property type="nucleotide sequence ID" value="NZ_LVJH01000058.1"/>
</dbReference>
<dbReference type="Pfam" id="PF14567">
    <property type="entry name" value="SUKH_5"/>
    <property type="match status" value="1"/>
</dbReference>
<dbReference type="InterPro" id="IPR037883">
    <property type="entry name" value="Knr4/Smi1-like_sf"/>
</dbReference>
<dbReference type="Proteomes" id="UP000076967">
    <property type="component" value="Unassembled WGS sequence"/>
</dbReference>
<keyword evidence="3" id="KW-1185">Reference proteome</keyword>
<dbReference type="SUPFAM" id="SSF160631">
    <property type="entry name" value="SMI1/KNR4-like"/>
    <property type="match status" value="1"/>
</dbReference>
<evidence type="ECO:0000259" key="1">
    <source>
        <dbReference type="SMART" id="SM00860"/>
    </source>
</evidence>
<dbReference type="AlphaFoldDB" id="A0A168F743"/>
<comment type="caution">
    <text evidence="2">The sequence shown here is derived from an EMBL/GenBank/DDBJ whole genome shotgun (WGS) entry which is preliminary data.</text>
</comment>
<dbReference type="EMBL" id="LVJH01000058">
    <property type="protein sequence ID" value="OAB35927.1"/>
    <property type="molecule type" value="Genomic_DNA"/>
</dbReference>
<protein>
    <submittedName>
        <fullName evidence="2">Spore coat protein</fullName>
    </submittedName>
</protein>
<keyword evidence="2" id="KW-0167">Capsid protein</keyword>
<sequence>MNEKIIKMIEEHGEERDFFGGASEEDILNAEEMLGLKFPQSYREFLKEYGSGGICGVEIVGVQGNLGASVVKATERWRNIGLDMGLIVIEDSGEFVRCMYSADVNDERVFSWIRGGGELSVRYDTFDDYTIDMFQEGIDNM</sequence>
<reference evidence="2 3" key="1">
    <citation type="submission" date="2016-03" db="EMBL/GenBank/DDBJ databases">
        <title>Draft genome sequence of Paenibacillus glacialis DSM 22343.</title>
        <authorList>
            <person name="Shin S.-K."/>
            <person name="Yi H."/>
        </authorList>
    </citation>
    <scope>NUCLEOTIDE SEQUENCE [LARGE SCALE GENOMIC DNA]</scope>
    <source>
        <strain evidence="2 3">DSM 22343</strain>
    </source>
</reference>
<proteinExistence type="predicted"/>
<dbReference type="OrthoDB" id="5880263at2"/>
<accession>A0A168F743</accession>
<name>A0A168F743_9BACL</name>
<keyword evidence="2" id="KW-0946">Virion</keyword>
<feature type="domain" description="Knr4/Smi1-like" evidence="1">
    <location>
        <begin position="21"/>
        <end position="132"/>
    </location>
</feature>
<gene>
    <name evidence="2" type="ORF">PGLA_21080</name>
</gene>
<organism evidence="2 3">
    <name type="scientific">Paenibacillus glacialis</name>
    <dbReference type="NCBI Taxonomy" id="494026"/>
    <lineage>
        <taxon>Bacteria</taxon>
        <taxon>Bacillati</taxon>
        <taxon>Bacillota</taxon>
        <taxon>Bacilli</taxon>
        <taxon>Bacillales</taxon>
        <taxon>Paenibacillaceae</taxon>
        <taxon>Paenibacillus</taxon>
    </lineage>
</organism>